<accession>A0ABN9X6P1</accession>
<dbReference type="Proteomes" id="UP001189429">
    <property type="component" value="Unassembled WGS sequence"/>
</dbReference>
<name>A0ABN9X6P1_9DINO</name>
<protein>
    <submittedName>
        <fullName evidence="1">Uncharacterized protein</fullName>
    </submittedName>
</protein>
<reference evidence="1" key="1">
    <citation type="submission" date="2023-10" db="EMBL/GenBank/DDBJ databases">
        <authorList>
            <person name="Chen Y."/>
            <person name="Shah S."/>
            <person name="Dougan E. K."/>
            <person name="Thang M."/>
            <person name="Chan C."/>
        </authorList>
    </citation>
    <scope>NUCLEOTIDE SEQUENCE [LARGE SCALE GENOMIC DNA]</scope>
</reference>
<gene>
    <name evidence="1" type="ORF">PCOR1329_LOCUS72813</name>
</gene>
<organism evidence="1 2">
    <name type="scientific">Prorocentrum cordatum</name>
    <dbReference type="NCBI Taxonomy" id="2364126"/>
    <lineage>
        <taxon>Eukaryota</taxon>
        <taxon>Sar</taxon>
        <taxon>Alveolata</taxon>
        <taxon>Dinophyceae</taxon>
        <taxon>Prorocentrales</taxon>
        <taxon>Prorocentraceae</taxon>
        <taxon>Prorocentrum</taxon>
    </lineage>
</organism>
<evidence type="ECO:0000313" key="2">
    <source>
        <dbReference type="Proteomes" id="UP001189429"/>
    </source>
</evidence>
<comment type="caution">
    <text evidence="1">The sequence shown here is derived from an EMBL/GenBank/DDBJ whole genome shotgun (WGS) entry which is preliminary data.</text>
</comment>
<keyword evidence="2" id="KW-1185">Reference proteome</keyword>
<sequence>MSSGAYRQKRLIWTMPTGKIRAQSSAAVLVFDPGRQRSEQGRPHTVSSSPRLMMFVTGRSAAGLPCYSLKSTSR</sequence>
<proteinExistence type="predicted"/>
<feature type="non-terminal residue" evidence="1">
    <location>
        <position position="74"/>
    </location>
</feature>
<dbReference type="EMBL" id="CAUYUJ010019758">
    <property type="protein sequence ID" value="CAK0893495.1"/>
    <property type="molecule type" value="Genomic_DNA"/>
</dbReference>
<evidence type="ECO:0000313" key="1">
    <source>
        <dbReference type="EMBL" id="CAK0893495.1"/>
    </source>
</evidence>